<dbReference type="Proteomes" id="UP001565368">
    <property type="component" value="Unassembled WGS sequence"/>
</dbReference>
<feature type="compositionally biased region" description="Basic and acidic residues" evidence="1">
    <location>
        <begin position="257"/>
        <end position="274"/>
    </location>
</feature>
<sequence>MGLDPHACGTLARYLEECGLPLPSYTVYPDHKTIKGIVHPLFRCRVTLPVYPFMQESARQSTEQLAKTQAAQLACRSHGIGEEDASAKEVASNPGNRVDQQRFLSTQPGGRYPGEGEAAPTPDNVFAYRGAALAFHVPSGNKEVVNYIIASGGELVARDEAMFHILDSGVNHLEADPESIQLLDYIKKRHIDHPAVVLSSNWVYDSILDGKRRPVEQYRIQKGNNVAAVPKDSVAVSDKHTEDVFKNTKSQPQGKSGQDHADLSADADENHTDGENPPPAAKRRRVGTQEEA</sequence>
<evidence type="ECO:0000313" key="4">
    <source>
        <dbReference type="Proteomes" id="UP001565368"/>
    </source>
</evidence>
<accession>A0ABR3Q2R9</accession>
<feature type="domain" description="BRCT" evidence="2">
    <location>
        <begin position="143"/>
        <end position="220"/>
    </location>
</feature>
<dbReference type="SUPFAM" id="SSF52113">
    <property type="entry name" value="BRCT domain"/>
    <property type="match status" value="1"/>
</dbReference>
<proteinExistence type="predicted"/>
<dbReference type="CDD" id="cd00048">
    <property type="entry name" value="DSRM_SF"/>
    <property type="match status" value="1"/>
</dbReference>
<evidence type="ECO:0000259" key="2">
    <source>
        <dbReference type="PROSITE" id="PS50172"/>
    </source>
</evidence>
<feature type="region of interest" description="Disordered" evidence="1">
    <location>
        <begin position="84"/>
        <end position="118"/>
    </location>
</feature>
<feature type="compositionally biased region" description="Polar residues" evidence="1">
    <location>
        <begin position="247"/>
        <end position="256"/>
    </location>
</feature>
<feature type="region of interest" description="Disordered" evidence="1">
    <location>
        <begin position="238"/>
        <end position="292"/>
    </location>
</feature>
<dbReference type="InterPro" id="IPR036420">
    <property type="entry name" value="BRCT_dom_sf"/>
</dbReference>
<dbReference type="SUPFAM" id="SSF54768">
    <property type="entry name" value="dsRNA-binding domain-like"/>
    <property type="match status" value="1"/>
</dbReference>
<comment type="caution">
    <text evidence="3">The sequence shown here is derived from an EMBL/GenBank/DDBJ whole genome shotgun (WGS) entry which is preliminary data.</text>
</comment>
<dbReference type="RefSeq" id="XP_069208978.1">
    <property type="nucleotide sequence ID" value="XM_069354336.1"/>
</dbReference>
<evidence type="ECO:0000313" key="3">
    <source>
        <dbReference type="EMBL" id="KAL1409034.1"/>
    </source>
</evidence>
<keyword evidence="4" id="KW-1185">Reference proteome</keyword>
<name>A0ABR3Q2R9_9TREE</name>
<dbReference type="EMBL" id="JBBXJM010000004">
    <property type="protein sequence ID" value="KAL1409034.1"/>
    <property type="molecule type" value="Genomic_DNA"/>
</dbReference>
<evidence type="ECO:0000256" key="1">
    <source>
        <dbReference type="SAM" id="MobiDB-lite"/>
    </source>
</evidence>
<protein>
    <recommendedName>
        <fullName evidence="2">BRCT domain-containing protein</fullName>
    </recommendedName>
</protein>
<dbReference type="InterPro" id="IPR001357">
    <property type="entry name" value="BRCT_dom"/>
</dbReference>
<dbReference type="GeneID" id="95986901"/>
<gene>
    <name evidence="3" type="ORF">Q8F55_005858</name>
</gene>
<organism evidence="3 4">
    <name type="scientific">Vanrija albida</name>
    <dbReference type="NCBI Taxonomy" id="181172"/>
    <lineage>
        <taxon>Eukaryota</taxon>
        <taxon>Fungi</taxon>
        <taxon>Dikarya</taxon>
        <taxon>Basidiomycota</taxon>
        <taxon>Agaricomycotina</taxon>
        <taxon>Tremellomycetes</taxon>
        <taxon>Trichosporonales</taxon>
        <taxon>Trichosporonaceae</taxon>
        <taxon>Vanrija</taxon>
    </lineage>
</organism>
<dbReference type="PROSITE" id="PS50172">
    <property type="entry name" value="BRCT"/>
    <property type="match status" value="1"/>
</dbReference>
<reference evidence="3 4" key="1">
    <citation type="submission" date="2023-08" db="EMBL/GenBank/DDBJ databases">
        <title>Annotated Genome Sequence of Vanrija albida AlHP1.</title>
        <authorList>
            <person name="Herzog R."/>
        </authorList>
    </citation>
    <scope>NUCLEOTIDE SEQUENCE [LARGE SCALE GENOMIC DNA]</scope>
    <source>
        <strain evidence="3 4">AlHP1</strain>
    </source>
</reference>